<evidence type="ECO:0000259" key="6">
    <source>
        <dbReference type="PROSITE" id="PS50048"/>
    </source>
</evidence>
<dbReference type="SMART" id="SM00066">
    <property type="entry name" value="GAL4"/>
    <property type="match status" value="1"/>
</dbReference>
<dbReference type="GO" id="GO:0003677">
    <property type="term" value="F:DNA binding"/>
    <property type="evidence" value="ECO:0007669"/>
    <property type="project" value="InterPro"/>
</dbReference>
<comment type="caution">
    <text evidence="7">The sequence shown here is derived from an EMBL/GenBank/DDBJ whole genome shotgun (WGS) entry which is preliminary data.</text>
</comment>
<dbReference type="GO" id="GO:0008270">
    <property type="term" value="F:zinc ion binding"/>
    <property type="evidence" value="ECO:0007669"/>
    <property type="project" value="InterPro"/>
</dbReference>
<evidence type="ECO:0000256" key="5">
    <source>
        <dbReference type="SAM" id="MobiDB-lite"/>
    </source>
</evidence>
<dbReference type="PROSITE" id="PS00463">
    <property type="entry name" value="ZN2_CY6_FUNGAL_1"/>
    <property type="match status" value="1"/>
</dbReference>
<dbReference type="GO" id="GO:0000981">
    <property type="term" value="F:DNA-binding transcription factor activity, RNA polymerase II-specific"/>
    <property type="evidence" value="ECO:0007669"/>
    <property type="project" value="InterPro"/>
</dbReference>
<feature type="coiled-coil region" evidence="4">
    <location>
        <begin position="76"/>
        <end position="110"/>
    </location>
</feature>
<accession>A0A1Y2B675</accession>
<feature type="domain" description="Zn(2)-C6 fungal-type" evidence="6">
    <location>
        <begin position="39"/>
        <end position="70"/>
    </location>
</feature>
<dbReference type="InterPro" id="IPR001138">
    <property type="entry name" value="Zn2Cys6_DnaBD"/>
</dbReference>
<dbReference type="GO" id="GO:0006351">
    <property type="term" value="P:DNA-templated transcription"/>
    <property type="evidence" value="ECO:0007669"/>
    <property type="project" value="InterPro"/>
</dbReference>
<dbReference type="AlphaFoldDB" id="A0A1Y2B675"/>
<organism evidence="7 8">
    <name type="scientific">Naematelia encephala</name>
    <dbReference type="NCBI Taxonomy" id="71784"/>
    <lineage>
        <taxon>Eukaryota</taxon>
        <taxon>Fungi</taxon>
        <taxon>Dikarya</taxon>
        <taxon>Basidiomycota</taxon>
        <taxon>Agaricomycotina</taxon>
        <taxon>Tremellomycetes</taxon>
        <taxon>Tremellales</taxon>
        <taxon>Naemateliaceae</taxon>
        <taxon>Naematelia</taxon>
    </lineage>
</organism>
<evidence type="ECO:0000256" key="2">
    <source>
        <dbReference type="ARBA" id="ARBA00022723"/>
    </source>
</evidence>
<comment type="subcellular location">
    <subcellularLocation>
        <location evidence="1">Nucleus</location>
    </subcellularLocation>
</comment>
<evidence type="ECO:0000313" key="7">
    <source>
        <dbReference type="EMBL" id="ORY30196.1"/>
    </source>
</evidence>
<dbReference type="PROSITE" id="PS50048">
    <property type="entry name" value="ZN2_CY6_FUNGAL_2"/>
    <property type="match status" value="1"/>
</dbReference>
<dbReference type="InterPro" id="IPR007219">
    <property type="entry name" value="XnlR_reg_dom"/>
</dbReference>
<dbReference type="SMART" id="SM00906">
    <property type="entry name" value="Fungal_trans"/>
    <property type="match status" value="1"/>
</dbReference>
<dbReference type="PANTHER" id="PTHR31001">
    <property type="entry name" value="UNCHARACTERIZED TRANSCRIPTIONAL REGULATORY PROTEIN"/>
    <property type="match status" value="1"/>
</dbReference>
<dbReference type="CDD" id="cd12148">
    <property type="entry name" value="fungal_TF_MHR"/>
    <property type="match status" value="1"/>
</dbReference>
<dbReference type="InterPro" id="IPR036864">
    <property type="entry name" value="Zn2-C6_fun-type_DNA-bd_sf"/>
</dbReference>
<dbReference type="STRING" id="71784.A0A1Y2B675"/>
<sequence>MPDHPDHQSRRNPSSDNGSSSQVASKRHSRGNRNQPIVSCLECRRMKWKCDRTFPCANCTKRGLEELCPYGRLTSAKDNRELVNSLQQKVNQLEAALEEVQKRLAVSTETQPSSSADLISVTRPSSREALDNEIANDHGQLTLGDGPGASRYFGGAGAAYLVGDDNAELPQVQSTKPLIGDPLNNAEDIFPIFEGSPNPAYNLETVRSYLPTLAEAQRLTRIYFEDASFINHILERDSFDDEFLQHVYQPGGRIDNHRLAVVFLVLAIGVQMDLNLPPYDSLGENYFRLARTSLSFDTSSSVAFVQAVHLMSRYHVNSRGGVMSSSGFWSILGFAVRCSQQLGLHRDGKKWGLEMPETELRRRIFWEIHTEDILQSMTQGRPRLVLTEHTYDVELPTLRSPADPSLLFHHYKYRLAKLLTRVNDLQISVMRPAYKDILRVDQALRQFELELPDSLRFDESRLGVGTRTESLQRVVMMVMITEGFLFLHRSHFARALASNPNEPLESHFRFSYVSVLESSRVMVHLLQCALQLHESLASRFWIFFFHAFSAIVNFACTVVRSPASSLARAAYAQMQVGVGLFQRIDPIYTPRNDLPGLQRLLERATLALITSRAPSPDRTEDLLGASTTLRRVPAPKRPVTSLASSRNDVTSLVLPVTTPALPTTLEDAVAVQNEFLAEPWNPVEWTTPMPNEMNSAEPGPPGDELMSWTAGLDPSTFGDEFFNLDNFLM</sequence>
<keyword evidence="3" id="KW-0539">Nucleus</keyword>
<dbReference type="InParanoid" id="A0A1Y2B675"/>
<reference evidence="7 8" key="1">
    <citation type="submission" date="2016-07" db="EMBL/GenBank/DDBJ databases">
        <title>Pervasive Adenine N6-methylation of Active Genes in Fungi.</title>
        <authorList>
            <consortium name="DOE Joint Genome Institute"/>
            <person name="Mondo S.J."/>
            <person name="Dannebaum R.O."/>
            <person name="Kuo R.C."/>
            <person name="Labutti K."/>
            <person name="Haridas S."/>
            <person name="Kuo A."/>
            <person name="Salamov A."/>
            <person name="Ahrendt S.R."/>
            <person name="Lipzen A."/>
            <person name="Sullivan W."/>
            <person name="Andreopoulos W.B."/>
            <person name="Clum A."/>
            <person name="Lindquist E."/>
            <person name="Daum C."/>
            <person name="Ramamoorthy G.K."/>
            <person name="Gryganskyi A."/>
            <person name="Culley D."/>
            <person name="Magnuson J.K."/>
            <person name="James T.Y."/>
            <person name="O'Malley M.A."/>
            <person name="Stajich J.E."/>
            <person name="Spatafora J.W."/>
            <person name="Visel A."/>
            <person name="Grigoriev I.V."/>
        </authorList>
    </citation>
    <scope>NUCLEOTIDE SEQUENCE [LARGE SCALE GENOMIC DNA]</scope>
    <source>
        <strain evidence="7 8">68-887.2</strain>
    </source>
</reference>
<evidence type="ECO:0000256" key="3">
    <source>
        <dbReference type="ARBA" id="ARBA00023242"/>
    </source>
</evidence>
<dbReference type="InterPro" id="IPR050613">
    <property type="entry name" value="Sec_Metabolite_Reg"/>
</dbReference>
<dbReference type="EMBL" id="MCFC01000021">
    <property type="protein sequence ID" value="ORY30196.1"/>
    <property type="molecule type" value="Genomic_DNA"/>
</dbReference>
<dbReference type="Pfam" id="PF04082">
    <property type="entry name" value="Fungal_trans"/>
    <property type="match status" value="1"/>
</dbReference>
<feature type="compositionally biased region" description="Polar residues" evidence="5">
    <location>
        <begin position="11"/>
        <end position="24"/>
    </location>
</feature>
<evidence type="ECO:0000256" key="4">
    <source>
        <dbReference type="SAM" id="Coils"/>
    </source>
</evidence>
<feature type="region of interest" description="Disordered" evidence="5">
    <location>
        <begin position="1"/>
        <end position="32"/>
    </location>
</feature>
<protein>
    <submittedName>
        <fullName evidence="7">Fungal-specific transcription factor domain-domain-containing protein</fullName>
    </submittedName>
</protein>
<evidence type="ECO:0000313" key="8">
    <source>
        <dbReference type="Proteomes" id="UP000193986"/>
    </source>
</evidence>
<dbReference type="OrthoDB" id="424974at2759"/>
<dbReference type="Gene3D" id="4.10.240.10">
    <property type="entry name" value="Zn(2)-C6 fungal-type DNA-binding domain"/>
    <property type="match status" value="1"/>
</dbReference>
<dbReference type="SUPFAM" id="SSF57701">
    <property type="entry name" value="Zn2/Cys6 DNA-binding domain"/>
    <property type="match status" value="1"/>
</dbReference>
<dbReference type="GO" id="GO:0005634">
    <property type="term" value="C:nucleus"/>
    <property type="evidence" value="ECO:0007669"/>
    <property type="project" value="UniProtKB-SubCell"/>
</dbReference>
<dbReference type="Proteomes" id="UP000193986">
    <property type="component" value="Unassembled WGS sequence"/>
</dbReference>
<dbReference type="PANTHER" id="PTHR31001:SF56">
    <property type="entry name" value="ZN(2)-C6 FUNGAL-TYPE DOMAIN-CONTAINING PROTEIN"/>
    <property type="match status" value="1"/>
</dbReference>
<name>A0A1Y2B675_9TREE</name>
<gene>
    <name evidence="7" type="ORF">BCR39DRAFT_153273</name>
</gene>
<keyword evidence="8" id="KW-1185">Reference proteome</keyword>
<dbReference type="CDD" id="cd00067">
    <property type="entry name" value="GAL4"/>
    <property type="match status" value="1"/>
</dbReference>
<keyword evidence="2" id="KW-0479">Metal-binding</keyword>
<evidence type="ECO:0000256" key="1">
    <source>
        <dbReference type="ARBA" id="ARBA00004123"/>
    </source>
</evidence>
<dbReference type="Pfam" id="PF00172">
    <property type="entry name" value="Zn_clus"/>
    <property type="match status" value="1"/>
</dbReference>
<proteinExistence type="predicted"/>
<keyword evidence="4" id="KW-0175">Coiled coil</keyword>